<dbReference type="EMBL" id="HBHX01043012">
    <property type="protein sequence ID" value="CAE0123140.1"/>
    <property type="molecule type" value="Transcribed_RNA"/>
</dbReference>
<protein>
    <submittedName>
        <fullName evidence="2">Uncharacterized protein</fullName>
    </submittedName>
</protein>
<accession>A0A7S3B5E4</accession>
<feature type="region of interest" description="Disordered" evidence="1">
    <location>
        <begin position="40"/>
        <end position="83"/>
    </location>
</feature>
<dbReference type="AlphaFoldDB" id="A0A7S3B5E4"/>
<evidence type="ECO:0000313" key="2">
    <source>
        <dbReference type="EMBL" id="CAE0123140.1"/>
    </source>
</evidence>
<reference evidence="2" key="1">
    <citation type="submission" date="2021-01" db="EMBL/GenBank/DDBJ databases">
        <authorList>
            <person name="Corre E."/>
            <person name="Pelletier E."/>
            <person name="Niang G."/>
            <person name="Scheremetjew M."/>
            <person name="Finn R."/>
            <person name="Kale V."/>
            <person name="Holt S."/>
            <person name="Cochrane G."/>
            <person name="Meng A."/>
            <person name="Brown T."/>
            <person name="Cohen L."/>
        </authorList>
    </citation>
    <scope>NUCLEOTIDE SEQUENCE</scope>
    <source>
        <strain evidence="2">CCMP281</strain>
    </source>
</reference>
<gene>
    <name evidence="2" type="ORF">HERI1096_LOCUS23842</name>
</gene>
<name>A0A7S3B5E4_9EUKA</name>
<proteinExistence type="predicted"/>
<organism evidence="2">
    <name type="scientific">Haptolina ericina</name>
    <dbReference type="NCBI Taxonomy" id="156174"/>
    <lineage>
        <taxon>Eukaryota</taxon>
        <taxon>Haptista</taxon>
        <taxon>Haptophyta</taxon>
        <taxon>Prymnesiophyceae</taxon>
        <taxon>Prymnesiales</taxon>
        <taxon>Prymnesiaceae</taxon>
        <taxon>Haptolina</taxon>
    </lineage>
</organism>
<sequence length="118" mass="12628">MELACSPFELGCSEYSIVSEGYAAWPLHARVYGTCTPSGQRLEKSTPHGLAVKKSAPTKEEHAAASEAAATAEGEHLGRVQNVASPFQRQALGSTGGDGSRRMAWRLVHLLCQWSLST</sequence>
<evidence type="ECO:0000256" key="1">
    <source>
        <dbReference type="SAM" id="MobiDB-lite"/>
    </source>
</evidence>